<dbReference type="SUPFAM" id="SSF50249">
    <property type="entry name" value="Nucleic acid-binding proteins"/>
    <property type="match status" value="1"/>
</dbReference>
<dbReference type="InterPro" id="IPR023395">
    <property type="entry name" value="MCP_dom_sf"/>
</dbReference>
<evidence type="ECO:0000256" key="7">
    <source>
        <dbReference type="ARBA" id="ARBA00022792"/>
    </source>
</evidence>
<keyword evidence="7" id="KW-0999">Mitochondrion inner membrane</keyword>
<evidence type="ECO:0000256" key="11">
    <source>
        <dbReference type="ARBA" id="ARBA00023136"/>
    </source>
</evidence>
<dbReference type="InterPro" id="IPR004364">
    <property type="entry name" value="Aa-tRNA-synt_II"/>
</dbReference>
<comment type="subcellular location">
    <subcellularLocation>
        <location evidence="1">Membrane</location>
        <topology evidence="1">Multi-pass membrane protein</topology>
    </subcellularLocation>
</comment>
<keyword evidence="10" id="KW-1133">Transmembrane helix</keyword>
<feature type="domain" description="Aminoacyl-transfer RNA synthetases class-II family profile" evidence="14">
    <location>
        <begin position="181"/>
        <end position="536"/>
    </location>
</feature>
<evidence type="ECO:0000313" key="15">
    <source>
        <dbReference type="EMBL" id="KAF2176326.1"/>
    </source>
</evidence>
<keyword evidence="12 15" id="KW-0030">Aminoacyl-tRNA synthetase</keyword>
<evidence type="ECO:0000259" key="14">
    <source>
        <dbReference type="PROSITE" id="PS50862"/>
    </source>
</evidence>
<dbReference type="GO" id="GO:0005524">
    <property type="term" value="F:ATP binding"/>
    <property type="evidence" value="ECO:0007669"/>
    <property type="project" value="UniProtKB-KW"/>
</dbReference>
<comment type="similarity">
    <text evidence="2">Belongs to the class-II aminoacyl-tRNA synthetase family.</text>
</comment>
<evidence type="ECO:0000313" key="16">
    <source>
        <dbReference type="Proteomes" id="UP000800200"/>
    </source>
</evidence>
<dbReference type="GO" id="GO:0005739">
    <property type="term" value="C:mitochondrion"/>
    <property type="evidence" value="ECO:0007669"/>
    <property type="project" value="TreeGrafter"/>
</dbReference>
<keyword evidence="8" id="KW-0067">ATP-binding</keyword>
<dbReference type="PROSITE" id="PS50920">
    <property type="entry name" value="SOLCAR"/>
    <property type="match status" value="3"/>
</dbReference>
<dbReference type="Gene3D" id="1.50.40.10">
    <property type="entry name" value="Mitochondrial carrier domain"/>
    <property type="match status" value="1"/>
</dbReference>
<evidence type="ECO:0000256" key="10">
    <source>
        <dbReference type="ARBA" id="ARBA00022989"/>
    </source>
</evidence>
<dbReference type="Pfam" id="PF00153">
    <property type="entry name" value="Mito_carr"/>
    <property type="match status" value="3"/>
</dbReference>
<dbReference type="InterPro" id="IPR004365">
    <property type="entry name" value="NA-bd_OB_tRNA"/>
</dbReference>
<dbReference type="SUPFAM" id="SSF103506">
    <property type="entry name" value="Mitochondrial carrier"/>
    <property type="match status" value="1"/>
</dbReference>
<dbReference type="PANTHER" id="PTHR22594:SF34">
    <property type="entry name" value="ASPARAGINE--TRNA LIGASE, MITOCHONDRIAL-RELATED"/>
    <property type="match status" value="1"/>
</dbReference>
<dbReference type="GO" id="GO:0003676">
    <property type="term" value="F:nucleic acid binding"/>
    <property type="evidence" value="ECO:0007669"/>
    <property type="project" value="InterPro"/>
</dbReference>
<reference evidence="15" key="1">
    <citation type="journal article" date="2020" name="Stud. Mycol.">
        <title>101 Dothideomycetes genomes: a test case for predicting lifestyles and emergence of pathogens.</title>
        <authorList>
            <person name="Haridas S."/>
            <person name="Albert R."/>
            <person name="Binder M."/>
            <person name="Bloem J."/>
            <person name="Labutti K."/>
            <person name="Salamov A."/>
            <person name="Andreopoulos B."/>
            <person name="Baker S."/>
            <person name="Barry K."/>
            <person name="Bills G."/>
            <person name="Bluhm B."/>
            <person name="Cannon C."/>
            <person name="Castanera R."/>
            <person name="Culley D."/>
            <person name="Daum C."/>
            <person name="Ezra D."/>
            <person name="Gonzalez J."/>
            <person name="Henrissat B."/>
            <person name="Kuo A."/>
            <person name="Liang C."/>
            <person name="Lipzen A."/>
            <person name="Lutzoni F."/>
            <person name="Magnuson J."/>
            <person name="Mondo S."/>
            <person name="Nolan M."/>
            <person name="Ohm R."/>
            <person name="Pangilinan J."/>
            <person name="Park H.-J."/>
            <person name="Ramirez L."/>
            <person name="Alfaro M."/>
            <person name="Sun H."/>
            <person name="Tritt A."/>
            <person name="Yoshinaga Y."/>
            <person name="Zwiers L.-H."/>
            <person name="Turgeon B."/>
            <person name="Goodwin S."/>
            <person name="Spatafora J."/>
            <person name="Crous P."/>
            <person name="Grigoriev I."/>
        </authorList>
    </citation>
    <scope>NUCLEOTIDE SEQUENCE</scope>
    <source>
        <strain evidence="15">CBS 207.26</strain>
    </source>
</reference>
<organism evidence="15 16">
    <name type="scientific">Zopfia rhizophila CBS 207.26</name>
    <dbReference type="NCBI Taxonomy" id="1314779"/>
    <lineage>
        <taxon>Eukaryota</taxon>
        <taxon>Fungi</taxon>
        <taxon>Dikarya</taxon>
        <taxon>Ascomycota</taxon>
        <taxon>Pezizomycotina</taxon>
        <taxon>Dothideomycetes</taxon>
        <taxon>Dothideomycetes incertae sedis</taxon>
        <taxon>Zopfiaceae</taxon>
        <taxon>Zopfia</taxon>
    </lineage>
</organism>
<dbReference type="Pfam" id="PF00152">
    <property type="entry name" value="tRNA-synt_2"/>
    <property type="match status" value="1"/>
</dbReference>
<feature type="repeat" description="Solcar" evidence="13">
    <location>
        <begin position="692"/>
        <end position="776"/>
    </location>
</feature>
<dbReference type="GO" id="GO:0004816">
    <property type="term" value="F:asparagine-tRNA ligase activity"/>
    <property type="evidence" value="ECO:0007669"/>
    <property type="project" value="UniProtKB-EC"/>
</dbReference>
<evidence type="ECO:0000256" key="8">
    <source>
        <dbReference type="ARBA" id="ARBA00022840"/>
    </source>
</evidence>
<dbReference type="PRINTS" id="PR01042">
    <property type="entry name" value="TRNASYNTHASP"/>
</dbReference>
<dbReference type="Proteomes" id="UP000800200">
    <property type="component" value="Unassembled WGS sequence"/>
</dbReference>
<dbReference type="Pfam" id="PF01336">
    <property type="entry name" value="tRNA_anti-codon"/>
    <property type="match status" value="1"/>
</dbReference>
<dbReference type="InterPro" id="IPR045864">
    <property type="entry name" value="aa-tRNA-synth_II/BPL/LPL"/>
</dbReference>
<dbReference type="GO" id="GO:0006421">
    <property type="term" value="P:asparaginyl-tRNA aminoacylation"/>
    <property type="evidence" value="ECO:0007669"/>
    <property type="project" value="InterPro"/>
</dbReference>
<evidence type="ECO:0000256" key="4">
    <source>
        <dbReference type="ARBA" id="ARBA00022598"/>
    </source>
</evidence>
<keyword evidence="9" id="KW-0648">Protein biosynthesis</keyword>
<evidence type="ECO:0000256" key="3">
    <source>
        <dbReference type="ARBA" id="ARBA00012816"/>
    </source>
</evidence>
<dbReference type="GO" id="GO:0016020">
    <property type="term" value="C:membrane"/>
    <property type="evidence" value="ECO:0007669"/>
    <property type="project" value="UniProtKB-SubCell"/>
</dbReference>
<evidence type="ECO:0000256" key="13">
    <source>
        <dbReference type="PROSITE-ProRule" id="PRU00282"/>
    </source>
</evidence>
<keyword evidence="11 13" id="KW-0472">Membrane</keyword>
<keyword evidence="16" id="KW-1185">Reference proteome</keyword>
<protein>
    <recommendedName>
        <fullName evidence="3">asparagine--tRNA ligase</fullName>
        <ecNumber evidence="3">6.1.1.22</ecNumber>
    </recommendedName>
</protein>
<dbReference type="OrthoDB" id="43906at2759"/>
<feature type="repeat" description="Solcar" evidence="13">
    <location>
        <begin position="783"/>
        <end position="874"/>
    </location>
</feature>
<dbReference type="InterPro" id="IPR012340">
    <property type="entry name" value="NA-bd_OB-fold"/>
</dbReference>
<name>A0A6A6DFG8_9PEZI</name>
<dbReference type="PROSITE" id="PS50862">
    <property type="entry name" value="AA_TRNA_LIGASE_II"/>
    <property type="match status" value="1"/>
</dbReference>
<dbReference type="CDD" id="cd04318">
    <property type="entry name" value="EcAsnRS_like_N"/>
    <property type="match status" value="1"/>
</dbReference>
<sequence>MTKPLIFRAGSFRLPLQLPRWDAAFQPTFHPRLPYRPRHSSTRSPSNIASLLIEAPSSPSLEKTSSSGEILTVNGFVRTVRRQKRVAFAAIGDGSSMHTIQAVLTPEQADGLSTGIAVAITGQWTPSPGQEQTYELQADSVRMLGQNDAATYPLQKKYHTTEFLRSLPHLRSRLPFNSLLLRLRSQVTAQLTNYFAALDFIQVHPPIITSSDCEGAGEVFTVSPQTSSMPSRGGQGHSHEREELFFQSPKYLTVSTQLHLEALAQSVGRVWTLSPTFRAEKSDTPRHLSEFYMLEAEVAFVEDLGQVMDMVEGMLRNIARELQTSHVGKELLDARAHGRGDEDSSVTSTMLARRWQGMIDGPWPRITYNGAIRQLKEAVAQGRVQFSFAPEYEESLQTEHERFLAESVGQGRPVFVTDYPRGLKPFYMAPSTDINNGTPSGPTVACFDLLVPEICELVGGSMREHRLPELLESIDGHGLNLASNSVPEGQTSDSSLQWYLDLRRYGSVPHGGFGLGFDRLLCYLSGVSNIRDILLPTLFQDVLSPTQFAPASAFPRRPFTTTRSPEGDRYMATHERTAVEEVEHDYESLPPNFSLTANMLAGAFAGIAEHSVMYPIDLLKTRMQVVNPSPTAVYTGISNAMVTISRVEGFRTLWRGLSSVVLGAGPAHAVYFASYEAVKHALGGNEGGKEEHHPLAAAASGAAATITSDALMNPFDVIKQRMQLHGSVYKSVPHCAREVFRTEGFTAFYVSYPTTLCMTVPFTALQFMAYESISKFMNPTGRYDPYTHCTAGGLAGGFAAGLTTPLDVIKTLLQTRGNAADAELRNVSGLWQAAKIIKQRDGYRGYFRGLKPRIITTMPSTAICWSAYEMAKAFFIARGETP</sequence>
<accession>A0A6A6DFG8</accession>
<dbReference type="CDD" id="cd00776">
    <property type="entry name" value="AsxRS_core"/>
    <property type="match status" value="1"/>
</dbReference>
<dbReference type="InterPro" id="IPR002312">
    <property type="entry name" value="Asp/Asn-tRNA-synth_IIb"/>
</dbReference>
<dbReference type="Gene3D" id="3.30.930.10">
    <property type="entry name" value="Bira Bifunctional Protein, Domain 2"/>
    <property type="match status" value="1"/>
</dbReference>
<evidence type="ECO:0000256" key="1">
    <source>
        <dbReference type="ARBA" id="ARBA00004141"/>
    </source>
</evidence>
<dbReference type="SUPFAM" id="SSF55681">
    <property type="entry name" value="Class II aaRS and biotin synthetases"/>
    <property type="match status" value="1"/>
</dbReference>
<gene>
    <name evidence="15" type="ORF">K469DRAFT_678657</name>
</gene>
<dbReference type="Gene3D" id="2.40.50.140">
    <property type="entry name" value="Nucleic acid-binding proteins"/>
    <property type="match status" value="1"/>
</dbReference>
<dbReference type="FunFam" id="1.50.40.10:FF:000029">
    <property type="entry name" value="Solute carrier family 25 member 28"/>
    <property type="match status" value="1"/>
</dbReference>
<evidence type="ECO:0000256" key="12">
    <source>
        <dbReference type="ARBA" id="ARBA00023146"/>
    </source>
</evidence>
<dbReference type="AlphaFoldDB" id="A0A6A6DFG8"/>
<proteinExistence type="inferred from homology"/>
<dbReference type="InterPro" id="IPR006195">
    <property type="entry name" value="aa-tRNA-synth_II"/>
</dbReference>
<feature type="repeat" description="Solcar" evidence="13">
    <location>
        <begin position="593"/>
        <end position="681"/>
    </location>
</feature>
<dbReference type="PANTHER" id="PTHR22594">
    <property type="entry name" value="ASPARTYL/LYSYL-TRNA SYNTHETASE"/>
    <property type="match status" value="1"/>
</dbReference>
<keyword evidence="6" id="KW-0547">Nucleotide-binding</keyword>
<keyword evidence="7" id="KW-0496">Mitochondrion</keyword>
<dbReference type="EC" id="6.1.1.22" evidence="3"/>
<dbReference type="EMBL" id="ML994710">
    <property type="protein sequence ID" value="KAF2176326.1"/>
    <property type="molecule type" value="Genomic_DNA"/>
</dbReference>
<dbReference type="InterPro" id="IPR004522">
    <property type="entry name" value="Asn-tRNA-ligase"/>
</dbReference>
<keyword evidence="4" id="KW-0436">Ligase</keyword>
<evidence type="ECO:0000256" key="9">
    <source>
        <dbReference type="ARBA" id="ARBA00022917"/>
    </source>
</evidence>
<dbReference type="InterPro" id="IPR018108">
    <property type="entry name" value="MCP_transmembrane"/>
</dbReference>
<dbReference type="NCBIfam" id="TIGR00457">
    <property type="entry name" value="asnS"/>
    <property type="match status" value="1"/>
</dbReference>
<evidence type="ECO:0000256" key="2">
    <source>
        <dbReference type="ARBA" id="ARBA00008226"/>
    </source>
</evidence>
<evidence type="ECO:0000256" key="6">
    <source>
        <dbReference type="ARBA" id="ARBA00022741"/>
    </source>
</evidence>
<keyword evidence="5 13" id="KW-0812">Transmembrane</keyword>
<evidence type="ECO:0000256" key="5">
    <source>
        <dbReference type="ARBA" id="ARBA00022692"/>
    </source>
</evidence>